<dbReference type="PANTHER" id="PTHR42885:SF1">
    <property type="entry name" value="THREONINE-PHOSPHATE DECARBOXYLASE"/>
    <property type="match status" value="1"/>
</dbReference>
<proteinExistence type="predicted"/>
<dbReference type="GO" id="GO:0030170">
    <property type="term" value="F:pyridoxal phosphate binding"/>
    <property type="evidence" value="ECO:0007669"/>
    <property type="project" value="InterPro"/>
</dbReference>
<evidence type="ECO:0000313" key="4">
    <source>
        <dbReference type="EMBL" id="MBI8989370.1"/>
    </source>
</evidence>
<dbReference type="AlphaFoldDB" id="A0A934I6G8"/>
<dbReference type="Proteomes" id="UP000645966">
    <property type="component" value="Unassembled WGS sequence"/>
</dbReference>
<evidence type="ECO:0000256" key="2">
    <source>
        <dbReference type="ARBA" id="ARBA00022898"/>
    </source>
</evidence>
<dbReference type="Gene3D" id="3.90.1150.10">
    <property type="entry name" value="Aspartate Aminotransferase, domain 1"/>
    <property type="match status" value="1"/>
</dbReference>
<dbReference type="PANTHER" id="PTHR42885">
    <property type="entry name" value="HISTIDINOL-PHOSPHATE AMINOTRANSFERASE-RELATED"/>
    <property type="match status" value="1"/>
</dbReference>
<sequence length="382" mass="40823">MSVPSTSISRVFTPSSVTERNLVRVNEDDLLRYHGDLATAGTVDPGSGILDFAVNVRAPGPPEWLAAALRDEIPGLGSYPPQEVIDSARDAVAEHHGVGPGCVLLLAGAAEGFSLIAGLDARHPVVVHPGFTEPEAALRAAGARVERMVLDVPFTLAGRRPPEAADLVVIGNPTNPTGVLHPPAEIRGWCRPGRTTVVDEAFMDLTDESRSLAAEVTRHPGLVVLRSLTKTFSLAGLRCGYLLAAPELVHQLAARRPHWPLGTLQAVAIRTALREGAGFLAAETRTVARQRMEMIGALRGAGFTVHAHSQAPYLLVSPPVDDPEETRVALARRGIAVRRCDTFPGLDHTYWRLAVRGAPEVATLVGAVTGHTPNNVKERERQ</sequence>
<name>A0A934I6G8_9CORY</name>
<evidence type="ECO:0000313" key="5">
    <source>
        <dbReference type="Proteomes" id="UP000645966"/>
    </source>
</evidence>
<keyword evidence="2" id="KW-0663">Pyridoxal phosphate</keyword>
<dbReference type="GO" id="GO:0048472">
    <property type="term" value="F:threonine-phosphate decarboxylase activity"/>
    <property type="evidence" value="ECO:0007669"/>
    <property type="project" value="UniProtKB-EC"/>
</dbReference>
<gene>
    <name evidence="4" type="ORF">JDV75_06290</name>
</gene>
<dbReference type="InterPro" id="IPR015424">
    <property type="entry name" value="PyrdxlP-dep_Trfase"/>
</dbReference>
<keyword evidence="5" id="KW-1185">Reference proteome</keyword>
<dbReference type="NCBIfam" id="NF005915">
    <property type="entry name" value="PRK07908.1"/>
    <property type="match status" value="1"/>
</dbReference>
<dbReference type="CDD" id="cd00609">
    <property type="entry name" value="AAT_like"/>
    <property type="match status" value="1"/>
</dbReference>
<dbReference type="InterPro" id="IPR015421">
    <property type="entry name" value="PyrdxlP-dep_Trfase_major"/>
</dbReference>
<protein>
    <submittedName>
        <fullName evidence="4">Threonine-phosphate decarboxylase</fullName>
        <ecNumber evidence="4">4.1.1.81</ecNumber>
    </submittedName>
</protein>
<organism evidence="4 5">
    <name type="scientific">Corynebacterium meridianum</name>
    <dbReference type="NCBI Taxonomy" id="2765363"/>
    <lineage>
        <taxon>Bacteria</taxon>
        <taxon>Bacillati</taxon>
        <taxon>Actinomycetota</taxon>
        <taxon>Actinomycetes</taxon>
        <taxon>Mycobacteriales</taxon>
        <taxon>Corynebacteriaceae</taxon>
        <taxon>Corynebacterium</taxon>
    </lineage>
</organism>
<keyword evidence="4" id="KW-0456">Lyase</keyword>
<evidence type="ECO:0000259" key="3">
    <source>
        <dbReference type="Pfam" id="PF00155"/>
    </source>
</evidence>
<dbReference type="SUPFAM" id="SSF53383">
    <property type="entry name" value="PLP-dependent transferases"/>
    <property type="match status" value="1"/>
</dbReference>
<reference evidence="4" key="1">
    <citation type="submission" date="2020-12" db="EMBL/GenBank/DDBJ databases">
        <title>Genome public.</title>
        <authorList>
            <person name="Sun Q."/>
        </authorList>
    </citation>
    <scope>NUCLEOTIDE SEQUENCE</scope>
    <source>
        <strain evidence="4">CCM 8863</strain>
    </source>
</reference>
<dbReference type="EC" id="4.1.1.81" evidence="4"/>
<dbReference type="Gene3D" id="3.40.640.10">
    <property type="entry name" value="Type I PLP-dependent aspartate aminotransferase-like (Major domain)"/>
    <property type="match status" value="1"/>
</dbReference>
<dbReference type="EMBL" id="JAEIOS010000011">
    <property type="protein sequence ID" value="MBI8989370.1"/>
    <property type="molecule type" value="Genomic_DNA"/>
</dbReference>
<accession>A0A934I6G8</accession>
<dbReference type="InterPro" id="IPR015422">
    <property type="entry name" value="PyrdxlP-dep_Trfase_small"/>
</dbReference>
<feature type="domain" description="Aminotransferase class I/classII large" evidence="3">
    <location>
        <begin position="52"/>
        <end position="344"/>
    </location>
</feature>
<comment type="caution">
    <text evidence="4">The sequence shown here is derived from an EMBL/GenBank/DDBJ whole genome shotgun (WGS) entry which is preliminary data.</text>
</comment>
<dbReference type="Pfam" id="PF00155">
    <property type="entry name" value="Aminotran_1_2"/>
    <property type="match status" value="1"/>
</dbReference>
<evidence type="ECO:0000256" key="1">
    <source>
        <dbReference type="ARBA" id="ARBA00001933"/>
    </source>
</evidence>
<comment type="cofactor">
    <cofactor evidence="1">
        <name>pyridoxal 5'-phosphate</name>
        <dbReference type="ChEBI" id="CHEBI:597326"/>
    </cofactor>
</comment>
<dbReference type="InterPro" id="IPR004839">
    <property type="entry name" value="Aminotransferase_I/II_large"/>
</dbReference>